<proteinExistence type="predicted"/>
<protein>
    <submittedName>
        <fullName evidence="2">Uncharacterized protein</fullName>
    </submittedName>
</protein>
<sequence>MARPIELHALRVHEAAAEEAKRKYQTELAATAKKLSEYEAARIADLELIKRLETQCGELRTQRSQAKEQLCEVEAKVTKAEGRNRQLSKETREALTAQMERCLHGYTLWQIEPHNGLRLRKIEHRAAELIKRSGRRHRWLSKKLESYLTRRGSKVRGRISRRFEKIRFRAEVRGSGNCRFSARFVS</sequence>
<keyword evidence="1" id="KW-0175">Coiled coil</keyword>
<accession>A0A176VCW1</accession>
<keyword evidence="3" id="KW-1185">Reference proteome</keyword>
<dbReference type="EMBL" id="LVLJ01004011">
    <property type="protein sequence ID" value="OAE18749.1"/>
    <property type="molecule type" value="Genomic_DNA"/>
</dbReference>
<comment type="caution">
    <text evidence="2">The sequence shown here is derived from an EMBL/GenBank/DDBJ whole genome shotgun (WGS) entry which is preliminary data.</text>
</comment>
<name>A0A176VCW1_MARPO</name>
<dbReference type="AlphaFoldDB" id="A0A176VCW1"/>
<gene>
    <name evidence="2" type="ORF">AXG93_2396s1000</name>
</gene>
<evidence type="ECO:0000256" key="1">
    <source>
        <dbReference type="SAM" id="Coils"/>
    </source>
</evidence>
<evidence type="ECO:0000313" key="3">
    <source>
        <dbReference type="Proteomes" id="UP000077202"/>
    </source>
</evidence>
<evidence type="ECO:0000313" key="2">
    <source>
        <dbReference type="EMBL" id="OAE18749.1"/>
    </source>
</evidence>
<feature type="coiled-coil region" evidence="1">
    <location>
        <begin position="21"/>
        <end position="69"/>
    </location>
</feature>
<dbReference type="Proteomes" id="UP000077202">
    <property type="component" value="Unassembled WGS sequence"/>
</dbReference>
<reference evidence="2" key="1">
    <citation type="submission" date="2016-03" db="EMBL/GenBank/DDBJ databases">
        <title>Mechanisms controlling the formation of the plant cell surface in tip-growing cells are functionally conserved among land plants.</title>
        <authorList>
            <person name="Honkanen S."/>
            <person name="Jones V.A."/>
            <person name="Morieri G."/>
            <person name="Champion C."/>
            <person name="Hetherington A.J."/>
            <person name="Kelly S."/>
            <person name="Saint-Marcoux D."/>
            <person name="Proust H."/>
            <person name="Prescott H."/>
            <person name="Dolan L."/>
        </authorList>
    </citation>
    <scope>NUCLEOTIDE SEQUENCE [LARGE SCALE GENOMIC DNA]</scope>
    <source>
        <tissue evidence="2">Whole gametophyte</tissue>
    </source>
</reference>
<organism evidence="2 3">
    <name type="scientific">Marchantia polymorpha subsp. ruderalis</name>
    <dbReference type="NCBI Taxonomy" id="1480154"/>
    <lineage>
        <taxon>Eukaryota</taxon>
        <taxon>Viridiplantae</taxon>
        <taxon>Streptophyta</taxon>
        <taxon>Embryophyta</taxon>
        <taxon>Marchantiophyta</taxon>
        <taxon>Marchantiopsida</taxon>
        <taxon>Marchantiidae</taxon>
        <taxon>Marchantiales</taxon>
        <taxon>Marchantiaceae</taxon>
        <taxon>Marchantia</taxon>
    </lineage>
</organism>